<proteinExistence type="predicted"/>
<dbReference type="Proteomes" id="UP000317812">
    <property type="component" value="Chromosome"/>
</dbReference>
<dbReference type="AlphaFoldDB" id="A0AAP9AGA9"/>
<sequence>MCDIANSLTAEKPNQDLKRLFKTRRRDESVLKTAKTLLSHGVSPGKVALLLRIDPEFVAELAKTWNPRFRRVAYTSQWTMKRTVREYFDSGALLEKICVDLQLPLFSVIKFLQRDGVSDQEMASRMPAQTDPLFIEYRKTVARKQKNPQRRSPRLH</sequence>
<reference evidence="1 2" key="1">
    <citation type="submission" date="2019-01" db="EMBL/GenBank/DDBJ databases">
        <title>Florfenicol resistance in Enterobacteriaceae and whole-genome sequence analysis of florfenicol-resistant Leclercia adecarboxylata strain R25.</title>
        <authorList>
            <person name="Bao Q."/>
            <person name="Ying Y."/>
        </authorList>
    </citation>
    <scope>NUCLEOTIDE SEQUENCE [LARGE SCALE GENOMIC DNA]</scope>
    <source>
        <strain evidence="1 2">R25</strain>
    </source>
</reference>
<name>A0AAP9AGA9_9ENTR</name>
<gene>
    <name evidence="1" type="ORF">ES815_02270</name>
</gene>
<accession>A0AAP9AGA9</accession>
<dbReference type="EMBL" id="CP035382">
    <property type="protein sequence ID" value="QDK17189.1"/>
    <property type="molecule type" value="Genomic_DNA"/>
</dbReference>
<dbReference type="RefSeq" id="WP_142486425.1">
    <property type="nucleotide sequence ID" value="NZ_CP035382.1"/>
</dbReference>
<organism evidence="1 2">
    <name type="scientific">Leclercia adecarboxylata</name>
    <dbReference type="NCBI Taxonomy" id="83655"/>
    <lineage>
        <taxon>Bacteria</taxon>
        <taxon>Pseudomonadati</taxon>
        <taxon>Pseudomonadota</taxon>
        <taxon>Gammaproteobacteria</taxon>
        <taxon>Enterobacterales</taxon>
        <taxon>Enterobacteriaceae</taxon>
        <taxon>Leclercia</taxon>
    </lineage>
</organism>
<evidence type="ECO:0000313" key="1">
    <source>
        <dbReference type="EMBL" id="QDK17189.1"/>
    </source>
</evidence>
<evidence type="ECO:0000313" key="2">
    <source>
        <dbReference type="Proteomes" id="UP000317812"/>
    </source>
</evidence>
<protein>
    <submittedName>
        <fullName evidence="1">Uncharacterized protein</fullName>
    </submittedName>
</protein>